<gene>
    <name evidence="1" type="ORF">US54_C0001G0010</name>
</gene>
<evidence type="ECO:0000313" key="1">
    <source>
        <dbReference type="EMBL" id="KKQ38885.1"/>
    </source>
</evidence>
<evidence type="ECO:0000313" key="2">
    <source>
        <dbReference type="Proteomes" id="UP000034471"/>
    </source>
</evidence>
<protein>
    <submittedName>
        <fullName evidence="1">Peptidase M16 inactive domain family</fullName>
    </submittedName>
</protein>
<dbReference type="STRING" id="1618481.US54_C0001G0010"/>
<dbReference type="AlphaFoldDB" id="A0A0G0HJZ7"/>
<comment type="caution">
    <text evidence="1">The sequence shown here is derived from an EMBL/GenBank/DDBJ whole genome shotgun (WGS) entry which is preliminary data.</text>
</comment>
<dbReference type="EMBL" id="LBTJ01000001">
    <property type="protein sequence ID" value="KKQ38885.1"/>
    <property type="molecule type" value="Genomic_DNA"/>
</dbReference>
<proteinExistence type="predicted"/>
<accession>A0A0G0HJZ7</accession>
<name>A0A0G0HJZ7_9BACT</name>
<dbReference type="Proteomes" id="UP000034471">
    <property type="component" value="Unassembled WGS sequence"/>
</dbReference>
<reference evidence="1 2" key="1">
    <citation type="journal article" date="2015" name="Nature">
        <title>rRNA introns, odd ribosomes, and small enigmatic genomes across a large radiation of phyla.</title>
        <authorList>
            <person name="Brown C.T."/>
            <person name="Hug L.A."/>
            <person name="Thomas B.C."/>
            <person name="Sharon I."/>
            <person name="Castelle C.J."/>
            <person name="Singh A."/>
            <person name="Wilkins M.J."/>
            <person name="Williams K.H."/>
            <person name="Banfield J.F."/>
        </authorList>
    </citation>
    <scope>NUCLEOTIDE SEQUENCE [LARGE SCALE GENOMIC DNA]</scope>
</reference>
<sequence length="99" mass="11191">MKLTIYTSLCFLKTYCVGEFDLRVTRLGGTQLNAYTSTDRTVYLQSLPSQFLDEIATLPLHLQVKLLEIELGLPISYKHVLRDKNTEADALVKEALSNV</sequence>
<organism evidence="1 2">
    <name type="scientific">Candidatus Roizmanbacteria bacterium GW2011_GWA2_37_7</name>
    <dbReference type="NCBI Taxonomy" id="1618481"/>
    <lineage>
        <taxon>Bacteria</taxon>
        <taxon>Candidatus Roizmaniibacteriota</taxon>
    </lineage>
</organism>
<dbReference type="Gene3D" id="3.30.830.10">
    <property type="entry name" value="Metalloenzyme, LuxS/M16 peptidase-like"/>
    <property type="match status" value="1"/>
</dbReference>